<dbReference type="GO" id="GO:0004414">
    <property type="term" value="F:homoserine O-acetyltransferase activity"/>
    <property type="evidence" value="ECO:0007669"/>
    <property type="project" value="TreeGrafter"/>
</dbReference>
<dbReference type="Gene3D" id="3.40.50.1820">
    <property type="entry name" value="alpha/beta hydrolase"/>
    <property type="match status" value="1"/>
</dbReference>
<dbReference type="GO" id="GO:0009092">
    <property type="term" value="P:homoserine metabolic process"/>
    <property type="evidence" value="ECO:0007669"/>
    <property type="project" value="TreeGrafter"/>
</dbReference>
<proteinExistence type="predicted"/>
<dbReference type="GO" id="GO:0005739">
    <property type="term" value="C:mitochondrion"/>
    <property type="evidence" value="ECO:0007669"/>
    <property type="project" value="TreeGrafter"/>
</dbReference>
<dbReference type="AlphaFoldDB" id="A0AAV0B8X0"/>
<feature type="region of interest" description="Disordered" evidence="1">
    <location>
        <begin position="182"/>
        <end position="228"/>
    </location>
</feature>
<dbReference type="PANTHER" id="PTHR32268">
    <property type="entry name" value="HOMOSERINE O-ACETYLTRANSFERASE"/>
    <property type="match status" value="1"/>
</dbReference>
<keyword evidence="3" id="KW-1185">Reference proteome</keyword>
<name>A0AAV0B8X0_PHAPC</name>
<sequence>MTERNSRLLIALRLIQIVLNKRERESDYVFLGGNKLCFGSSGFLKDPAAVAIVIANPVPVDLVSGFPNYKLHKTNEPYGTHFPIISIFDMVRAQFKLLDHLGISKLFVSVGSNMGGMQSIVTAWLEPQRVQRVKELLNPFLPQPSTSPKKTFKPGEPQHRTSVITLSPMRVGQQEEIVEVLAKEEEEDDDASVGVGDNGDDNLPGQQQRCRRVRSGMSDKSISVSTKY</sequence>
<dbReference type="GO" id="GO:0006535">
    <property type="term" value="P:cysteine biosynthetic process from serine"/>
    <property type="evidence" value="ECO:0007669"/>
    <property type="project" value="TreeGrafter"/>
</dbReference>
<dbReference type="InterPro" id="IPR029058">
    <property type="entry name" value="AB_hydrolase_fold"/>
</dbReference>
<dbReference type="GO" id="GO:0009086">
    <property type="term" value="P:methionine biosynthetic process"/>
    <property type="evidence" value="ECO:0007669"/>
    <property type="project" value="TreeGrafter"/>
</dbReference>
<organism evidence="2 3">
    <name type="scientific">Phakopsora pachyrhizi</name>
    <name type="common">Asian soybean rust disease fungus</name>
    <dbReference type="NCBI Taxonomy" id="170000"/>
    <lineage>
        <taxon>Eukaryota</taxon>
        <taxon>Fungi</taxon>
        <taxon>Dikarya</taxon>
        <taxon>Basidiomycota</taxon>
        <taxon>Pucciniomycotina</taxon>
        <taxon>Pucciniomycetes</taxon>
        <taxon>Pucciniales</taxon>
        <taxon>Phakopsoraceae</taxon>
        <taxon>Phakopsora</taxon>
    </lineage>
</organism>
<evidence type="ECO:0000313" key="3">
    <source>
        <dbReference type="Proteomes" id="UP001153365"/>
    </source>
</evidence>
<dbReference type="InterPro" id="IPR008220">
    <property type="entry name" value="HAT_MetX-like"/>
</dbReference>
<feature type="compositionally biased region" description="Polar residues" evidence="1">
    <location>
        <begin position="218"/>
        <end position="228"/>
    </location>
</feature>
<protein>
    <submittedName>
        <fullName evidence="2">Uncharacterized protein</fullName>
    </submittedName>
</protein>
<reference evidence="2" key="1">
    <citation type="submission" date="2022-06" db="EMBL/GenBank/DDBJ databases">
        <authorList>
            <consortium name="SYNGENTA / RWTH Aachen University"/>
        </authorList>
    </citation>
    <scope>NUCLEOTIDE SEQUENCE</scope>
</reference>
<dbReference type="EMBL" id="CALTRL010004692">
    <property type="protein sequence ID" value="CAH7683442.1"/>
    <property type="molecule type" value="Genomic_DNA"/>
</dbReference>
<evidence type="ECO:0000256" key="1">
    <source>
        <dbReference type="SAM" id="MobiDB-lite"/>
    </source>
</evidence>
<dbReference type="SUPFAM" id="SSF53474">
    <property type="entry name" value="alpha/beta-Hydrolases"/>
    <property type="match status" value="1"/>
</dbReference>
<dbReference type="GO" id="GO:0009001">
    <property type="term" value="F:serine O-acetyltransferase activity"/>
    <property type="evidence" value="ECO:0007669"/>
    <property type="project" value="TreeGrafter"/>
</dbReference>
<evidence type="ECO:0000313" key="2">
    <source>
        <dbReference type="EMBL" id="CAH7683442.1"/>
    </source>
</evidence>
<accession>A0AAV0B8X0</accession>
<dbReference type="PANTHER" id="PTHR32268:SF16">
    <property type="entry name" value="SERINE O-SUCCINYLTRANSFERASE"/>
    <property type="match status" value="1"/>
</dbReference>
<dbReference type="Proteomes" id="UP001153365">
    <property type="component" value="Unassembled WGS sequence"/>
</dbReference>
<comment type="caution">
    <text evidence="2">The sequence shown here is derived from an EMBL/GenBank/DDBJ whole genome shotgun (WGS) entry which is preliminary data.</text>
</comment>
<gene>
    <name evidence="2" type="ORF">PPACK8108_LOCUS16963</name>
</gene>